<dbReference type="AlphaFoldDB" id="A0A433HKT2"/>
<dbReference type="Gene3D" id="3.40.630.30">
    <property type="match status" value="1"/>
</dbReference>
<keyword evidence="1" id="KW-0808">Transferase</keyword>
<dbReference type="Proteomes" id="UP000267430">
    <property type="component" value="Unassembled WGS sequence"/>
</dbReference>
<protein>
    <submittedName>
        <fullName evidence="1">GNAT family N-acetyltransferase</fullName>
    </submittedName>
</protein>
<sequence>MNGIKSIQSRLEKSFRLLNGLPDYLSFEEMGLDPESFNVVKQHLQTFINAGKKMNVRRISFIINQDSSYYQALRDLLIQSNFNLFSSKVVMCRGLSDYAAEGTKYRWHSLEDEAVLSEAMFKDLWKKCMSGSDNAKSSLSMDEHMESVKSELPTSWRKSCSAVFENNRPLGIAIPHIEPGTDNEGRLFYFGLLSEERGKGKSADIHKDFLTLLKRMGAQFYIGSTGQANEKMQKVFLKNGCRFAKTTESYYYYY</sequence>
<evidence type="ECO:0000313" key="2">
    <source>
        <dbReference type="Proteomes" id="UP000267430"/>
    </source>
</evidence>
<dbReference type="RefSeq" id="WP_126864957.1">
    <property type="nucleotide sequence ID" value="NZ_JAUSTX010000015.1"/>
</dbReference>
<organism evidence="1 2">
    <name type="scientific">Peribacillus cavernae</name>
    <dbReference type="NCBI Taxonomy" id="1674310"/>
    <lineage>
        <taxon>Bacteria</taxon>
        <taxon>Bacillati</taxon>
        <taxon>Bacillota</taxon>
        <taxon>Bacilli</taxon>
        <taxon>Bacillales</taxon>
        <taxon>Bacillaceae</taxon>
        <taxon>Peribacillus</taxon>
    </lineage>
</organism>
<dbReference type="InterPro" id="IPR016181">
    <property type="entry name" value="Acyl_CoA_acyltransferase"/>
</dbReference>
<evidence type="ECO:0000313" key="1">
    <source>
        <dbReference type="EMBL" id="RUQ28849.1"/>
    </source>
</evidence>
<name>A0A433HKT2_9BACI</name>
<accession>A0A433HKT2</accession>
<dbReference type="GO" id="GO:0016740">
    <property type="term" value="F:transferase activity"/>
    <property type="evidence" value="ECO:0007669"/>
    <property type="project" value="UniProtKB-KW"/>
</dbReference>
<dbReference type="OrthoDB" id="511027at2"/>
<keyword evidence="2" id="KW-1185">Reference proteome</keyword>
<reference evidence="1 2" key="1">
    <citation type="submission" date="2018-12" db="EMBL/GenBank/DDBJ databases">
        <title>Bacillus chawlae sp. nov., Bacillus glennii sp. nov., and Bacillus saganii sp. nov. Isolated from the Vehicle Assembly Building at Kennedy Space Center where the Viking Spacecraft were Assembled.</title>
        <authorList>
            <person name="Seuylemezian A."/>
            <person name="Vaishampayan P."/>
        </authorList>
    </citation>
    <scope>NUCLEOTIDE SEQUENCE [LARGE SCALE GENOMIC DNA]</scope>
    <source>
        <strain evidence="1 2">L5</strain>
    </source>
</reference>
<dbReference type="SUPFAM" id="SSF55729">
    <property type="entry name" value="Acyl-CoA N-acyltransferases (Nat)"/>
    <property type="match status" value="1"/>
</dbReference>
<gene>
    <name evidence="1" type="ORF">ELQ35_11445</name>
</gene>
<dbReference type="EMBL" id="RYZZ01000014">
    <property type="protein sequence ID" value="RUQ28849.1"/>
    <property type="molecule type" value="Genomic_DNA"/>
</dbReference>
<proteinExistence type="predicted"/>
<comment type="caution">
    <text evidence="1">The sequence shown here is derived from an EMBL/GenBank/DDBJ whole genome shotgun (WGS) entry which is preliminary data.</text>
</comment>